<feature type="domain" description="Ferritin-like diiron" evidence="2">
    <location>
        <begin position="24"/>
        <end position="175"/>
    </location>
</feature>
<dbReference type="PROSITE" id="PS50905">
    <property type="entry name" value="FERRITIN_LIKE"/>
    <property type="match status" value="1"/>
</dbReference>
<evidence type="ECO:0000259" key="2">
    <source>
        <dbReference type="PROSITE" id="PS50905"/>
    </source>
</evidence>
<protein>
    <recommendedName>
        <fullName evidence="2">Ferritin-like diiron domain-containing protein</fullName>
    </recommendedName>
</protein>
<feature type="chain" id="PRO_5032526867" description="Ferritin-like diiron domain-containing protein" evidence="1">
    <location>
        <begin position="25"/>
        <end position="203"/>
    </location>
</feature>
<proteinExistence type="predicted"/>
<dbReference type="Gene3D" id="1.20.1260.10">
    <property type="match status" value="1"/>
</dbReference>
<dbReference type="InterPro" id="IPR009040">
    <property type="entry name" value="Ferritin-like_diiron"/>
</dbReference>
<evidence type="ECO:0000256" key="1">
    <source>
        <dbReference type="SAM" id="SignalP"/>
    </source>
</evidence>
<feature type="signal peptide" evidence="1">
    <location>
        <begin position="1"/>
        <end position="24"/>
    </location>
</feature>
<evidence type="ECO:0000313" key="4">
    <source>
        <dbReference type="Proteomes" id="UP000663868"/>
    </source>
</evidence>
<sequence>TYLKIMQVFYILGFIISLSTCIQATLDAKVGKCLSDLTTKEITISHNYLQLSSKFGTTNAYPGFSSLFTKLSDKDSHKSHELVKFIALRKFKLERLISKDGIKIHNGLTSTFDIREGLKQARDQNKELWKEVTGCHDAPDQDANVQDYLESHLLDHHIEIDKLLADLEHRIDDAQTSDKKLITFMIDEELLETYGDRRKDIFS</sequence>
<dbReference type="AlphaFoldDB" id="A0A819J4F7"/>
<comment type="caution">
    <text evidence="3">The sequence shown here is derived from an EMBL/GenBank/DDBJ whole genome shotgun (WGS) entry which is preliminary data.</text>
</comment>
<dbReference type="InterPro" id="IPR009078">
    <property type="entry name" value="Ferritin-like_SF"/>
</dbReference>
<dbReference type="SUPFAM" id="SSF47240">
    <property type="entry name" value="Ferritin-like"/>
    <property type="match status" value="1"/>
</dbReference>
<feature type="non-terminal residue" evidence="3">
    <location>
        <position position="1"/>
    </location>
</feature>
<accession>A0A819J4F7</accession>
<reference evidence="3" key="1">
    <citation type="submission" date="2021-02" db="EMBL/GenBank/DDBJ databases">
        <authorList>
            <person name="Nowell W R."/>
        </authorList>
    </citation>
    <scope>NUCLEOTIDE SEQUENCE</scope>
</reference>
<gene>
    <name evidence="3" type="ORF">KXQ929_LOCUS24218</name>
</gene>
<organism evidence="3 4">
    <name type="scientific">Adineta steineri</name>
    <dbReference type="NCBI Taxonomy" id="433720"/>
    <lineage>
        <taxon>Eukaryota</taxon>
        <taxon>Metazoa</taxon>
        <taxon>Spiralia</taxon>
        <taxon>Gnathifera</taxon>
        <taxon>Rotifera</taxon>
        <taxon>Eurotatoria</taxon>
        <taxon>Bdelloidea</taxon>
        <taxon>Adinetida</taxon>
        <taxon>Adinetidae</taxon>
        <taxon>Adineta</taxon>
    </lineage>
</organism>
<name>A0A819J4F7_9BILA</name>
<keyword evidence="1" id="KW-0732">Signal</keyword>
<dbReference type="InterPro" id="IPR012347">
    <property type="entry name" value="Ferritin-like"/>
</dbReference>
<evidence type="ECO:0000313" key="3">
    <source>
        <dbReference type="EMBL" id="CAF3926631.1"/>
    </source>
</evidence>
<dbReference type="EMBL" id="CAJOBB010001989">
    <property type="protein sequence ID" value="CAF3926631.1"/>
    <property type="molecule type" value="Genomic_DNA"/>
</dbReference>
<dbReference type="Proteomes" id="UP000663868">
    <property type="component" value="Unassembled WGS sequence"/>
</dbReference>